<evidence type="ECO:0000313" key="2">
    <source>
        <dbReference type="EMBL" id="GEC03644.1"/>
    </source>
</evidence>
<sequence>MGDWFLLLLLIMVGAITAFGLCGYAFSSLSAQGIRRADRATRFRFGAALAGAATAALYSWGALHVFGAHMEVEDGGTSSSPIRPCLAAGGPEKAAVTLRASVHVVPIRLMCHTKTGESYAAGVPGYVNPAVAFLALSSALLAVGAGYVSELKAREQGRKG</sequence>
<keyword evidence="3" id="KW-1185">Reference proteome</keyword>
<proteinExistence type="predicted"/>
<reference evidence="2 3" key="1">
    <citation type="submission" date="2019-06" db="EMBL/GenBank/DDBJ databases">
        <title>Whole genome shotgun sequence of Streptomyces spinoverrucosus NBRC 14228.</title>
        <authorList>
            <person name="Hosoyama A."/>
            <person name="Uohara A."/>
            <person name="Ohji S."/>
            <person name="Ichikawa N."/>
        </authorList>
    </citation>
    <scope>NUCLEOTIDE SEQUENCE [LARGE SCALE GENOMIC DNA]</scope>
    <source>
        <strain evidence="2 3">NBRC 14228</strain>
    </source>
</reference>
<evidence type="ECO:0000256" key="1">
    <source>
        <dbReference type="SAM" id="Phobius"/>
    </source>
</evidence>
<keyword evidence="1" id="KW-0472">Membrane</keyword>
<dbReference type="AlphaFoldDB" id="A0A4Y3V9W8"/>
<protein>
    <submittedName>
        <fullName evidence="2">Uncharacterized protein</fullName>
    </submittedName>
</protein>
<keyword evidence="1" id="KW-0812">Transmembrane</keyword>
<dbReference type="Proteomes" id="UP000317881">
    <property type="component" value="Unassembled WGS sequence"/>
</dbReference>
<organism evidence="2 3">
    <name type="scientific">Streptomyces spinoverrucosus</name>
    <dbReference type="NCBI Taxonomy" id="284043"/>
    <lineage>
        <taxon>Bacteria</taxon>
        <taxon>Bacillati</taxon>
        <taxon>Actinomycetota</taxon>
        <taxon>Actinomycetes</taxon>
        <taxon>Kitasatosporales</taxon>
        <taxon>Streptomycetaceae</taxon>
        <taxon>Streptomyces</taxon>
    </lineage>
</organism>
<feature type="transmembrane region" description="Helical" evidence="1">
    <location>
        <begin position="130"/>
        <end position="149"/>
    </location>
</feature>
<comment type="caution">
    <text evidence="2">The sequence shown here is derived from an EMBL/GenBank/DDBJ whole genome shotgun (WGS) entry which is preliminary data.</text>
</comment>
<feature type="transmembrane region" description="Helical" evidence="1">
    <location>
        <begin position="6"/>
        <end position="26"/>
    </location>
</feature>
<keyword evidence="1" id="KW-1133">Transmembrane helix</keyword>
<name>A0A4Y3V9W8_9ACTN</name>
<feature type="transmembrane region" description="Helical" evidence="1">
    <location>
        <begin position="47"/>
        <end position="66"/>
    </location>
</feature>
<gene>
    <name evidence="2" type="ORF">SSP24_12990</name>
</gene>
<accession>A0A4Y3V9W8</accession>
<dbReference type="RefSeq" id="WP_229864892.1">
    <property type="nucleotide sequence ID" value="NZ_BJND01000008.1"/>
</dbReference>
<evidence type="ECO:0000313" key="3">
    <source>
        <dbReference type="Proteomes" id="UP000317881"/>
    </source>
</evidence>
<dbReference type="EMBL" id="BJND01000008">
    <property type="protein sequence ID" value="GEC03644.1"/>
    <property type="molecule type" value="Genomic_DNA"/>
</dbReference>